<evidence type="ECO:0000256" key="1">
    <source>
        <dbReference type="SAM" id="MobiDB-lite"/>
    </source>
</evidence>
<dbReference type="Proteomes" id="UP001174136">
    <property type="component" value="Unassembled WGS sequence"/>
</dbReference>
<proteinExistence type="predicted"/>
<dbReference type="EMBL" id="JAOPHQ010002978">
    <property type="protein sequence ID" value="KAK0144801.1"/>
    <property type="molecule type" value="Genomic_DNA"/>
</dbReference>
<feature type="region of interest" description="Disordered" evidence="1">
    <location>
        <begin position="157"/>
        <end position="245"/>
    </location>
</feature>
<comment type="caution">
    <text evidence="2">The sequence shown here is derived from an EMBL/GenBank/DDBJ whole genome shotgun (WGS) entry which is preliminary data.</text>
</comment>
<organism evidence="2 3">
    <name type="scientific">Merluccius polli</name>
    <name type="common">Benguela hake</name>
    <name type="synonym">Merluccius cadenati</name>
    <dbReference type="NCBI Taxonomy" id="89951"/>
    <lineage>
        <taxon>Eukaryota</taxon>
        <taxon>Metazoa</taxon>
        <taxon>Chordata</taxon>
        <taxon>Craniata</taxon>
        <taxon>Vertebrata</taxon>
        <taxon>Euteleostomi</taxon>
        <taxon>Actinopterygii</taxon>
        <taxon>Neopterygii</taxon>
        <taxon>Teleostei</taxon>
        <taxon>Neoteleostei</taxon>
        <taxon>Acanthomorphata</taxon>
        <taxon>Zeiogadaria</taxon>
        <taxon>Gadariae</taxon>
        <taxon>Gadiformes</taxon>
        <taxon>Gadoidei</taxon>
        <taxon>Merlucciidae</taxon>
        <taxon>Merluccius</taxon>
    </lineage>
</organism>
<feature type="compositionally biased region" description="Acidic residues" evidence="1">
    <location>
        <begin position="200"/>
        <end position="224"/>
    </location>
</feature>
<feature type="region of interest" description="Disordered" evidence="1">
    <location>
        <begin position="110"/>
        <end position="144"/>
    </location>
</feature>
<gene>
    <name evidence="2" type="ORF">N1851_016625</name>
</gene>
<accession>A0AA47NZK4</accession>
<reference evidence="2" key="1">
    <citation type="journal article" date="2023" name="Front. Mar. Sci.">
        <title>A new Merluccius polli reference genome to investigate the effects of global change in West African waters.</title>
        <authorList>
            <person name="Mateo J.L."/>
            <person name="Blanco-Fernandez C."/>
            <person name="Garcia-Vazquez E."/>
            <person name="Machado-Schiaffino G."/>
        </authorList>
    </citation>
    <scope>NUCLEOTIDE SEQUENCE</scope>
    <source>
        <strain evidence="2">C29</strain>
        <tissue evidence="2">Fin</tissue>
    </source>
</reference>
<feature type="compositionally biased region" description="Basic residues" evidence="1">
    <location>
        <begin position="112"/>
        <end position="128"/>
    </location>
</feature>
<evidence type="ECO:0000313" key="3">
    <source>
        <dbReference type="Proteomes" id="UP001174136"/>
    </source>
</evidence>
<dbReference type="AlphaFoldDB" id="A0AA47NZK4"/>
<feature type="compositionally biased region" description="Basic and acidic residues" evidence="1">
    <location>
        <begin position="295"/>
        <end position="311"/>
    </location>
</feature>
<protein>
    <submittedName>
        <fullName evidence="2">Uncharacterized protein</fullName>
    </submittedName>
</protein>
<name>A0AA47NZK4_MERPO</name>
<sequence>MWKLRMEEAYQLATKTAQASGKRGKEFYDKKIQGAELHPGNRVLIRNLTERGGPGKLRSFWEEKVHVVVKRKHHESPVYEVQPEDGQGRTRVLHRNLLLPCDFLPVEIHTPEKKRGKRGCKNKKRTQTPRHTEPESSSDSEEDDWRCIAGWPKEGSLEQHRTSLRPEASEFQPHQPTEAPAPEEDDGMAAPPEALWPLGADEEPAVTDLEDDETATVDPEEEEAVSPPSSPPARQSKVTPIPDKTDCPWKLRSCVCAQFEWKAFLLTVKHPDIDEPHPSQAGVQGESKTSIRRPQCRESSWHGGEDISLKV</sequence>
<feature type="region of interest" description="Disordered" evidence="1">
    <location>
        <begin position="272"/>
        <end position="311"/>
    </location>
</feature>
<keyword evidence="3" id="KW-1185">Reference proteome</keyword>
<evidence type="ECO:0000313" key="2">
    <source>
        <dbReference type="EMBL" id="KAK0144801.1"/>
    </source>
</evidence>